<dbReference type="PANTHER" id="PTHR28659:SF3">
    <property type="entry name" value="RETICULOPHAGY REGULATOR 1"/>
    <property type="match status" value="1"/>
</dbReference>
<dbReference type="GO" id="GO:0061709">
    <property type="term" value="P:reticulophagy"/>
    <property type="evidence" value="ECO:0007669"/>
    <property type="project" value="InterPro"/>
</dbReference>
<evidence type="ECO:0000256" key="1">
    <source>
        <dbReference type="SAM" id="MobiDB-lite"/>
    </source>
</evidence>
<proteinExistence type="predicted"/>
<dbReference type="PANTHER" id="PTHR28659">
    <property type="entry name" value="RETICULON-LIKE PROTEIN"/>
    <property type="match status" value="1"/>
</dbReference>
<feature type="compositionally biased region" description="Low complexity" evidence="1">
    <location>
        <begin position="10"/>
        <end position="22"/>
    </location>
</feature>
<sequence length="262" mass="28887">MASPAPPEPAEQGCPAPAAAEQAPPPPPPPPPPPRAPREEQEGGAQEEGAAAGAGRQVEEAAGGVAAAVTWLLGEPVLWLGCRADELLSWKRPLRSLLAFVGANLLFCLAGEVVGSPPRTWTDRCALSALGLRFPKLAGLDLLAQSLPDHKHLNVHSFLHPERAYLDQLSYTRKTEPVSISHLRWALNDLFFRSLEGWVYCLYSLMRKQAANRWIRYIAVPRRCAVWKTVVFLAEEQREYTGMFCEKPLINRFVSSKSTLHP</sequence>
<organism evidence="2 3">
    <name type="scientific">Eschrichtius robustus</name>
    <name type="common">California gray whale</name>
    <name type="synonym">Eschrichtius gibbosus</name>
    <dbReference type="NCBI Taxonomy" id="9764"/>
    <lineage>
        <taxon>Eukaryota</taxon>
        <taxon>Metazoa</taxon>
        <taxon>Chordata</taxon>
        <taxon>Craniata</taxon>
        <taxon>Vertebrata</taxon>
        <taxon>Euteleostomi</taxon>
        <taxon>Mammalia</taxon>
        <taxon>Eutheria</taxon>
        <taxon>Laurasiatheria</taxon>
        <taxon>Artiodactyla</taxon>
        <taxon>Whippomorpha</taxon>
        <taxon>Cetacea</taxon>
        <taxon>Mysticeti</taxon>
        <taxon>Eschrichtiidae</taxon>
        <taxon>Eschrichtius</taxon>
    </lineage>
</organism>
<evidence type="ECO:0000313" key="2">
    <source>
        <dbReference type="EMBL" id="KAJ8788000.1"/>
    </source>
</evidence>
<dbReference type="InterPro" id="IPR043384">
    <property type="entry name" value="RETREG1/3"/>
</dbReference>
<feature type="compositionally biased region" description="Pro residues" evidence="1">
    <location>
        <begin position="23"/>
        <end position="35"/>
    </location>
</feature>
<dbReference type="AlphaFoldDB" id="A0AB34HAS8"/>
<name>A0AB34HAS8_ESCRO</name>
<feature type="region of interest" description="Disordered" evidence="1">
    <location>
        <begin position="1"/>
        <end position="57"/>
    </location>
</feature>
<dbReference type="Proteomes" id="UP001159641">
    <property type="component" value="Unassembled WGS sequence"/>
</dbReference>
<feature type="compositionally biased region" description="Low complexity" evidence="1">
    <location>
        <begin position="43"/>
        <end position="57"/>
    </location>
</feature>
<dbReference type="EMBL" id="JAIQCJ010001685">
    <property type="protein sequence ID" value="KAJ8788000.1"/>
    <property type="molecule type" value="Genomic_DNA"/>
</dbReference>
<dbReference type="GO" id="GO:0005789">
    <property type="term" value="C:endoplasmic reticulum membrane"/>
    <property type="evidence" value="ECO:0007669"/>
    <property type="project" value="TreeGrafter"/>
</dbReference>
<evidence type="ECO:0000313" key="3">
    <source>
        <dbReference type="Proteomes" id="UP001159641"/>
    </source>
</evidence>
<gene>
    <name evidence="2" type="ORF">J1605_022656</name>
</gene>
<protein>
    <submittedName>
        <fullName evidence="2">Uncharacterized protein</fullName>
    </submittedName>
</protein>
<dbReference type="SUPFAM" id="SSF101447">
    <property type="entry name" value="Formin homology 2 domain (FH2 domain)"/>
    <property type="match status" value="1"/>
</dbReference>
<reference evidence="2 3" key="1">
    <citation type="submission" date="2022-11" db="EMBL/GenBank/DDBJ databases">
        <title>Whole genome sequence of Eschrichtius robustus ER-17-0199.</title>
        <authorList>
            <person name="Bruniche-Olsen A."/>
            <person name="Black A.N."/>
            <person name="Fields C.J."/>
            <person name="Walden K."/>
            <person name="Dewoody J.A."/>
        </authorList>
    </citation>
    <scope>NUCLEOTIDE SEQUENCE [LARGE SCALE GENOMIC DNA]</scope>
    <source>
        <strain evidence="2">ER-17-0199</strain>
        <tissue evidence="2">Blubber</tissue>
    </source>
</reference>
<comment type="caution">
    <text evidence="2">The sequence shown here is derived from an EMBL/GenBank/DDBJ whole genome shotgun (WGS) entry which is preliminary data.</text>
</comment>
<dbReference type="GO" id="GO:0043524">
    <property type="term" value="P:negative regulation of neuron apoptotic process"/>
    <property type="evidence" value="ECO:0007669"/>
    <property type="project" value="TreeGrafter"/>
</dbReference>
<accession>A0AB34HAS8</accession>
<keyword evidence="3" id="KW-1185">Reference proteome</keyword>